<evidence type="ECO:0000313" key="2">
    <source>
        <dbReference type="EMBL" id="CAG9809304.1"/>
    </source>
</evidence>
<evidence type="ECO:0000256" key="1">
    <source>
        <dbReference type="SAM" id="MobiDB-lite"/>
    </source>
</evidence>
<feature type="region of interest" description="Disordered" evidence="1">
    <location>
        <begin position="90"/>
        <end position="122"/>
    </location>
</feature>
<reference evidence="2" key="1">
    <citation type="submission" date="2022-01" db="EMBL/GenBank/DDBJ databases">
        <authorList>
            <person name="King R."/>
        </authorList>
    </citation>
    <scope>NUCLEOTIDE SEQUENCE</scope>
</reference>
<gene>
    <name evidence="2" type="ORF">CHIRRI_LOCUS12131</name>
</gene>
<dbReference type="EMBL" id="OU895879">
    <property type="protein sequence ID" value="CAG9809304.1"/>
    <property type="molecule type" value="Genomic_DNA"/>
</dbReference>
<feature type="compositionally biased region" description="Polar residues" evidence="1">
    <location>
        <begin position="103"/>
        <end position="121"/>
    </location>
</feature>
<keyword evidence="3" id="KW-1185">Reference proteome</keyword>
<protein>
    <submittedName>
        <fullName evidence="2">Uncharacterized protein</fullName>
    </submittedName>
</protein>
<proteinExistence type="predicted"/>
<dbReference type="OrthoDB" id="8192965at2759"/>
<sequence>MEGTYEYELERAELLGVNPPERAQWEEQMKARKEAEIEQEHNEVAQVLEGEGEQAKRTQGKMDELNSILSATQVKINKFKSVCGSFTNLLRSRTSSPAPPENRQAQDQPAPNGDAPSTSINDALDNLDKMKEVNNQSDYEFAKNQTIDIASKVSKNMDALDSLIARSEQAEMSMQNQNKQMKKFLR</sequence>
<name>A0A9N9S5Z7_9DIPT</name>
<reference evidence="2" key="2">
    <citation type="submission" date="2022-10" db="EMBL/GenBank/DDBJ databases">
        <authorList>
            <consortium name="ENA_rothamsted_submissions"/>
            <consortium name="culmorum"/>
            <person name="King R."/>
        </authorList>
    </citation>
    <scope>NUCLEOTIDE SEQUENCE</scope>
</reference>
<evidence type="ECO:0000313" key="3">
    <source>
        <dbReference type="Proteomes" id="UP001153620"/>
    </source>
</evidence>
<organism evidence="2 3">
    <name type="scientific">Chironomus riparius</name>
    <dbReference type="NCBI Taxonomy" id="315576"/>
    <lineage>
        <taxon>Eukaryota</taxon>
        <taxon>Metazoa</taxon>
        <taxon>Ecdysozoa</taxon>
        <taxon>Arthropoda</taxon>
        <taxon>Hexapoda</taxon>
        <taxon>Insecta</taxon>
        <taxon>Pterygota</taxon>
        <taxon>Neoptera</taxon>
        <taxon>Endopterygota</taxon>
        <taxon>Diptera</taxon>
        <taxon>Nematocera</taxon>
        <taxon>Chironomoidea</taxon>
        <taxon>Chironomidae</taxon>
        <taxon>Chironominae</taxon>
        <taxon>Chironomus</taxon>
    </lineage>
</organism>
<accession>A0A9N9S5Z7</accession>
<dbReference type="Proteomes" id="UP001153620">
    <property type="component" value="Chromosome 3"/>
</dbReference>
<dbReference type="AlphaFoldDB" id="A0A9N9S5Z7"/>